<evidence type="ECO:0000256" key="1">
    <source>
        <dbReference type="ARBA" id="ARBA00008239"/>
    </source>
</evidence>
<dbReference type="InterPro" id="IPR036890">
    <property type="entry name" value="HATPase_C_sf"/>
</dbReference>
<dbReference type="Proteomes" id="UP001165584">
    <property type="component" value="Unassembled WGS sequence"/>
</dbReference>
<dbReference type="NCBIfam" id="NF010683">
    <property type="entry name" value="PRK14083.1"/>
    <property type="match status" value="1"/>
</dbReference>
<dbReference type="InterPro" id="IPR020568">
    <property type="entry name" value="Ribosomal_Su5_D2-typ_SF"/>
</dbReference>
<dbReference type="Pfam" id="PF00183">
    <property type="entry name" value="HSP90"/>
    <property type="match status" value="1"/>
</dbReference>
<keyword evidence="3" id="KW-0067">ATP-binding</keyword>
<proteinExistence type="inferred from homology"/>
<evidence type="ECO:0000313" key="6">
    <source>
        <dbReference type="Proteomes" id="UP001165584"/>
    </source>
</evidence>
<organism evidence="5 6">
    <name type="scientific">Herbiconiux aconitum</name>
    <dbReference type="NCBI Taxonomy" id="2970913"/>
    <lineage>
        <taxon>Bacteria</taxon>
        <taxon>Bacillati</taxon>
        <taxon>Actinomycetota</taxon>
        <taxon>Actinomycetes</taxon>
        <taxon>Micrococcales</taxon>
        <taxon>Microbacteriaceae</taxon>
        <taxon>Herbiconiux</taxon>
    </lineage>
</organism>
<dbReference type="PANTHER" id="PTHR11528">
    <property type="entry name" value="HEAT SHOCK PROTEIN 90 FAMILY MEMBER"/>
    <property type="match status" value="1"/>
</dbReference>
<comment type="similarity">
    <text evidence="1">Belongs to the heat shock protein 90 family.</text>
</comment>
<gene>
    <name evidence="5" type="ORF">N1027_08545</name>
</gene>
<dbReference type="Gene3D" id="3.30.565.10">
    <property type="entry name" value="Histidine kinase-like ATPase, C-terminal domain"/>
    <property type="match status" value="1"/>
</dbReference>
<evidence type="ECO:0000256" key="3">
    <source>
        <dbReference type="ARBA" id="ARBA00022840"/>
    </source>
</evidence>
<dbReference type="Pfam" id="PF13589">
    <property type="entry name" value="HATPase_c_3"/>
    <property type="match status" value="1"/>
</dbReference>
<evidence type="ECO:0000256" key="2">
    <source>
        <dbReference type="ARBA" id="ARBA00022741"/>
    </source>
</evidence>
<evidence type="ECO:0000256" key="4">
    <source>
        <dbReference type="ARBA" id="ARBA00023186"/>
    </source>
</evidence>
<dbReference type="SUPFAM" id="SSF55874">
    <property type="entry name" value="ATPase domain of HSP90 chaperone/DNA topoisomerase II/histidine kinase"/>
    <property type="match status" value="1"/>
</dbReference>
<dbReference type="PRINTS" id="PR00775">
    <property type="entry name" value="HEATSHOCK90"/>
</dbReference>
<comment type="caution">
    <text evidence="5">The sequence shown here is derived from an EMBL/GenBank/DDBJ whole genome shotgun (WGS) entry which is preliminary data.</text>
</comment>
<dbReference type="RefSeq" id="WP_259506952.1">
    <property type="nucleotide sequence ID" value="NZ_JANLCM010000001.1"/>
</dbReference>
<name>A0ABT2GSB0_9MICO</name>
<keyword evidence="2" id="KW-0547">Nucleotide-binding</keyword>
<sequence length="603" mass="65954">MIDLLSRHIYSSPHVFLRELLQNARDAMVARGEWDSREGLQPSVSGRGVLVLPCRPGQSEFAVIDDGIGLTIDEVEELLATVGSSSKRDMFELPHRDYLGQFGIGLLSCFMVSDRISVTTRSAKGGSAVQWVGSTDGTFTVRRLSTAESARRRIGTEVRLIPSADPSMSLDSETVTALVRRYARFLDVPILVEDAQGRHVEVNQHPVFIDEITAGNREAIEAFGRGFIGATPFDMVSLRAPSTSTRGVAFILPFAQPPGSRRSGAVHLGGMLVSERSEELTPNWLVFARVCVDSDGLTPTASREQLVENDALLETRNAIGAAVREWILELAAERPRRFAEFVSIHEMSLKGVALHDDEFARCLLPHLAFETSSGRMELGDLLGGVIRYAHTVDEFRQVAPLMPLGRPILNAGHAYDVEILERAPALFAGTTLETVTAKSESERFGTPPASDRQRVLRLVERAGAVLSDSQVAVIVRLFEPSEVAALSVHDAGAVRRAELEGARSVSDDLWKDVLDRVDAIALDIAGPPLRSGLQLCLNWNNQIVRSLAEMSDRAAFEEAVRLLNLQAVLASHRPLRPVDRAMVARSFTAILQRTIAPGTGRPR</sequence>
<keyword evidence="6" id="KW-1185">Reference proteome</keyword>
<evidence type="ECO:0000313" key="5">
    <source>
        <dbReference type="EMBL" id="MCS5718185.1"/>
    </source>
</evidence>
<reference evidence="5" key="1">
    <citation type="submission" date="2022-08" db="EMBL/GenBank/DDBJ databases">
        <authorList>
            <person name="Deng Y."/>
            <person name="Han X.-F."/>
            <person name="Zhang Y.-Q."/>
        </authorList>
    </citation>
    <scope>NUCLEOTIDE SEQUENCE</scope>
    <source>
        <strain evidence="5">CPCC 205763</strain>
    </source>
</reference>
<dbReference type="PIRSF" id="PIRSF002583">
    <property type="entry name" value="Hsp90"/>
    <property type="match status" value="1"/>
</dbReference>
<accession>A0ABT2GSB0</accession>
<dbReference type="InterPro" id="IPR001404">
    <property type="entry name" value="Hsp90_fam"/>
</dbReference>
<dbReference type="SUPFAM" id="SSF54211">
    <property type="entry name" value="Ribosomal protein S5 domain 2-like"/>
    <property type="match status" value="1"/>
</dbReference>
<dbReference type="EMBL" id="JANLCM010000001">
    <property type="protein sequence ID" value="MCS5718185.1"/>
    <property type="molecule type" value="Genomic_DNA"/>
</dbReference>
<protein>
    <submittedName>
        <fullName evidence="5">HSP90 family protein</fullName>
    </submittedName>
</protein>
<keyword evidence="4" id="KW-0143">Chaperone</keyword>
<dbReference type="Gene3D" id="3.30.230.80">
    <property type="match status" value="1"/>
</dbReference>
<dbReference type="InterPro" id="IPR020575">
    <property type="entry name" value="Hsp90_N"/>
</dbReference>